<evidence type="ECO:0000259" key="1">
    <source>
        <dbReference type="Pfam" id="PF00557"/>
    </source>
</evidence>
<protein>
    <submittedName>
        <fullName evidence="3">Xaa-Pro dipeptidase</fullName>
    </submittedName>
</protein>
<comment type="caution">
    <text evidence="3">The sequence shown here is derived from an EMBL/GenBank/DDBJ whole genome shotgun (WGS) entry which is preliminary data.</text>
</comment>
<dbReference type="SUPFAM" id="SSF53092">
    <property type="entry name" value="Creatinase/prolidase N-terminal domain"/>
    <property type="match status" value="1"/>
</dbReference>
<dbReference type="STRING" id="1423726.FC07_GL002257"/>
<dbReference type="Pfam" id="PF01321">
    <property type="entry name" value="Creatinase_N"/>
    <property type="match status" value="1"/>
</dbReference>
<feature type="domain" description="Peptidase M24" evidence="1">
    <location>
        <begin position="158"/>
        <end position="360"/>
    </location>
</feature>
<dbReference type="Gene3D" id="3.40.350.10">
    <property type="entry name" value="Creatinase/prolidase N-terminal domain"/>
    <property type="match status" value="1"/>
</dbReference>
<dbReference type="PANTHER" id="PTHR46112:SF3">
    <property type="entry name" value="AMINOPEPTIDASE YPDF"/>
    <property type="match status" value="1"/>
</dbReference>
<name>A0A0R1H0C4_9LACO</name>
<organism evidence="3 4">
    <name type="scientific">Loigolactobacillus bifermentans DSM 20003</name>
    <dbReference type="NCBI Taxonomy" id="1423726"/>
    <lineage>
        <taxon>Bacteria</taxon>
        <taxon>Bacillati</taxon>
        <taxon>Bacillota</taxon>
        <taxon>Bacilli</taxon>
        <taxon>Lactobacillales</taxon>
        <taxon>Lactobacillaceae</taxon>
        <taxon>Loigolactobacillus</taxon>
    </lineage>
</organism>
<evidence type="ECO:0000259" key="2">
    <source>
        <dbReference type="Pfam" id="PF01321"/>
    </source>
</evidence>
<evidence type="ECO:0000313" key="4">
    <source>
        <dbReference type="Proteomes" id="UP000051461"/>
    </source>
</evidence>
<dbReference type="AlphaFoldDB" id="A0A0R1H0C4"/>
<proteinExistence type="predicted"/>
<dbReference type="PATRIC" id="fig|1423726.3.peg.2343"/>
<dbReference type="InterPro" id="IPR000587">
    <property type="entry name" value="Creatinase_N"/>
</dbReference>
<dbReference type="Pfam" id="PF00557">
    <property type="entry name" value="Peptidase_M24"/>
    <property type="match status" value="1"/>
</dbReference>
<dbReference type="EMBL" id="AZDA01000034">
    <property type="protein sequence ID" value="KRK39855.1"/>
    <property type="molecule type" value="Genomic_DNA"/>
</dbReference>
<dbReference type="Gene3D" id="3.90.230.10">
    <property type="entry name" value="Creatinase/methionine aminopeptidase superfamily"/>
    <property type="match status" value="1"/>
</dbReference>
<sequence>MKENIKYNEIEFKLSKEGINMTNETKIRAYLEQEHLDAFFIAKQVNTRFASGWTGDDSYIILTPTAQFFITDPRYTEQAEIELTDYTIVNWRFPHRTVGDTVARIVAENQIHTMAFESDCLEFDMYDDLKQKAQLDLVPAGGVIDKMRVIKTPEEIQNMRIACDISCRAFRRILKDIKIGVTEKELAAKLSLYMVEEGADTQPYGNILISGARTSLLHGIPSEKAIEYGDFVLMDYGCQYHGYLSDMTRTVVVGQATKQQREVYEYEKRSLEACEQILRPGTRCNELYPKSLEPLKGTGYADKTYAAIGHSIGLFVHELPYFEANYDDVLVPNSVYTIEPGIYLPDWGGIRIEDQVVITETGYENLINIPHDLIEL</sequence>
<dbReference type="InterPro" id="IPR000994">
    <property type="entry name" value="Pept_M24"/>
</dbReference>
<accession>A0A0R1H0C4</accession>
<dbReference type="SUPFAM" id="SSF55920">
    <property type="entry name" value="Creatinase/aminopeptidase"/>
    <property type="match status" value="1"/>
</dbReference>
<dbReference type="InterPro" id="IPR029149">
    <property type="entry name" value="Creatin/AminoP/Spt16_N"/>
</dbReference>
<dbReference type="InterPro" id="IPR050659">
    <property type="entry name" value="Peptidase_M24B"/>
</dbReference>
<dbReference type="Proteomes" id="UP000051461">
    <property type="component" value="Unassembled WGS sequence"/>
</dbReference>
<dbReference type="PANTHER" id="PTHR46112">
    <property type="entry name" value="AMINOPEPTIDASE"/>
    <property type="match status" value="1"/>
</dbReference>
<gene>
    <name evidence="3" type="ORF">FC07_GL002257</name>
</gene>
<keyword evidence="4" id="KW-1185">Reference proteome</keyword>
<dbReference type="InterPro" id="IPR036005">
    <property type="entry name" value="Creatinase/aminopeptidase-like"/>
</dbReference>
<evidence type="ECO:0000313" key="3">
    <source>
        <dbReference type="EMBL" id="KRK39855.1"/>
    </source>
</evidence>
<feature type="domain" description="Creatinase N-terminal" evidence="2">
    <location>
        <begin position="26"/>
        <end position="150"/>
    </location>
</feature>
<reference evidence="3 4" key="1">
    <citation type="journal article" date="2015" name="Genome Announc.">
        <title>Expanding the biotechnology potential of lactobacilli through comparative genomics of 213 strains and associated genera.</title>
        <authorList>
            <person name="Sun Z."/>
            <person name="Harris H.M."/>
            <person name="McCann A."/>
            <person name="Guo C."/>
            <person name="Argimon S."/>
            <person name="Zhang W."/>
            <person name="Yang X."/>
            <person name="Jeffery I.B."/>
            <person name="Cooney J.C."/>
            <person name="Kagawa T.F."/>
            <person name="Liu W."/>
            <person name="Song Y."/>
            <person name="Salvetti E."/>
            <person name="Wrobel A."/>
            <person name="Rasinkangas P."/>
            <person name="Parkhill J."/>
            <person name="Rea M.C."/>
            <person name="O'Sullivan O."/>
            <person name="Ritari J."/>
            <person name="Douillard F.P."/>
            <person name="Paul Ross R."/>
            <person name="Yang R."/>
            <person name="Briner A.E."/>
            <person name="Felis G.E."/>
            <person name="de Vos W.M."/>
            <person name="Barrangou R."/>
            <person name="Klaenhammer T.R."/>
            <person name="Caufield P.W."/>
            <person name="Cui Y."/>
            <person name="Zhang H."/>
            <person name="O'Toole P.W."/>
        </authorList>
    </citation>
    <scope>NUCLEOTIDE SEQUENCE [LARGE SCALE GENOMIC DNA]</scope>
    <source>
        <strain evidence="3 4">DSM 20003</strain>
    </source>
</reference>